<dbReference type="RefSeq" id="WP_104510099.1">
    <property type="nucleotide sequence ID" value="NZ_JACIGC010000012.1"/>
</dbReference>
<comment type="caution">
    <text evidence="9">The sequence shown here is derived from an EMBL/GenBank/DDBJ whole genome shotgun (WGS) entry which is preliminary data.</text>
</comment>
<keyword evidence="3 7" id="KW-0812">Transmembrane</keyword>
<dbReference type="GO" id="GO:0005886">
    <property type="term" value="C:plasma membrane"/>
    <property type="evidence" value="ECO:0007669"/>
    <property type="project" value="UniProtKB-SubCell"/>
</dbReference>
<dbReference type="GO" id="GO:0009055">
    <property type="term" value="F:electron transfer activity"/>
    <property type="evidence" value="ECO:0007669"/>
    <property type="project" value="InterPro"/>
</dbReference>
<dbReference type="AlphaFoldDB" id="A0A2S6MX76"/>
<feature type="transmembrane region" description="Helical" evidence="7">
    <location>
        <begin position="104"/>
        <end position="126"/>
    </location>
</feature>
<evidence type="ECO:0000256" key="6">
    <source>
        <dbReference type="SAM" id="MobiDB-lite"/>
    </source>
</evidence>
<organism evidence="9 10">
    <name type="scientific">Rhodoblastus sphagnicola</name>
    <dbReference type="NCBI Taxonomy" id="333368"/>
    <lineage>
        <taxon>Bacteria</taxon>
        <taxon>Pseudomonadati</taxon>
        <taxon>Pseudomonadota</taxon>
        <taxon>Alphaproteobacteria</taxon>
        <taxon>Hyphomicrobiales</taxon>
        <taxon>Rhodoblastaceae</taxon>
        <taxon>Rhodoblastus</taxon>
    </lineage>
</organism>
<feature type="compositionally biased region" description="Basic and acidic residues" evidence="6">
    <location>
        <begin position="148"/>
        <end position="164"/>
    </location>
</feature>
<feature type="transmembrane region" description="Helical" evidence="7">
    <location>
        <begin position="45"/>
        <end position="66"/>
    </location>
</feature>
<evidence type="ECO:0000256" key="3">
    <source>
        <dbReference type="ARBA" id="ARBA00022692"/>
    </source>
</evidence>
<evidence type="ECO:0000259" key="8">
    <source>
        <dbReference type="Pfam" id="PF01292"/>
    </source>
</evidence>
<evidence type="ECO:0000313" key="9">
    <source>
        <dbReference type="EMBL" id="PPQ26960.1"/>
    </source>
</evidence>
<keyword evidence="2" id="KW-1003">Cell membrane</keyword>
<feature type="region of interest" description="Disordered" evidence="6">
    <location>
        <begin position="147"/>
        <end position="166"/>
    </location>
</feature>
<feature type="transmembrane region" description="Helical" evidence="7">
    <location>
        <begin position="16"/>
        <end position="33"/>
    </location>
</feature>
<evidence type="ECO:0000256" key="1">
    <source>
        <dbReference type="ARBA" id="ARBA00004651"/>
    </source>
</evidence>
<evidence type="ECO:0000256" key="7">
    <source>
        <dbReference type="SAM" id="Phobius"/>
    </source>
</evidence>
<evidence type="ECO:0000256" key="4">
    <source>
        <dbReference type="ARBA" id="ARBA00022989"/>
    </source>
</evidence>
<gene>
    <name evidence="9" type="ORF">CCR94_21290</name>
</gene>
<dbReference type="InterPro" id="IPR051542">
    <property type="entry name" value="Hydrogenase_cytochrome"/>
</dbReference>
<proteinExistence type="predicted"/>
<keyword evidence="10" id="KW-1185">Reference proteome</keyword>
<feature type="domain" description="Cytochrome b561 bacterial/Ni-hydrogenase" evidence="8">
    <location>
        <begin position="12"/>
        <end position="209"/>
    </location>
</feature>
<feature type="transmembrane region" description="Helical" evidence="7">
    <location>
        <begin position="175"/>
        <end position="197"/>
    </location>
</feature>
<dbReference type="Gene3D" id="1.20.950.20">
    <property type="entry name" value="Transmembrane di-heme cytochromes, Chain C"/>
    <property type="match status" value="1"/>
</dbReference>
<dbReference type="InterPro" id="IPR011577">
    <property type="entry name" value="Cyt_b561_bac/Ni-Hgenase"/>
</dbReference>
<evidence type="ECO:0000256" key="2">
    <source>
        <dbReference type="ARBA" id="ARBA00022475"/>
    </source>
</evidence>
<reference evidence="9 10" key="1">
    <citation type="journal article" date="2018" name="Arch. Microbiol.">
        <title>New insights into the metabolic potential of the phototrophic purple bacterium Rhodopila globiformis DSM 161(T) from its draft genome sequence and evidence for a vanadium-dependent nitrogenase.</title>
        <authorList>
            <person name="Imhoff J.F."/>
            <person name="Rahn T."/>
            <person name="Kunzel S."/>
            <person name="Neulinger S.C."/>
        </authorList>
    </citation>
    <scope>NUCLEOTIDE SEQUENCE [LARGE SCALE GENOMIC DNA]</scope>
    <source>
        <strain evidence="9 10">DSM 16996</strain>
    </source>
</reference>
<name>A0A2S6MX76_9HYPH</name>
<comment type="subcellular location">
    <subcellularLocation>
        <location evidence="1">Cell membrane</location>
        <topology evidence="1">Multi-pass membrane protein</topology>
    </subcellularLocation>
</comment>
<dbReference type="EMBL" id="NHSJ01000129">
    <property type="protein sequence ID" value="PPQ26960.1"/>
    <property type="molecule type" value="Genomic_DNA"/>
</dbReference>
<dbReference type="Pfam" id="PF01292">
    <property type="entry name" value="Ni_hydr_CYTB"/>
    <property type="match status" value="1"/>
</dbReference>
<evidence type="ECO:0000313" key="10">
    <source>
        <dbReference type="Proteomes" id="UP000239089"/>
    </source>
</evidence>
<evidence type="ECO:0000256" key="5">
    <source>
        <dbReference type="ARBA" id="ARBA00023136"/>
    </source>
</evidence>
<protein>
    <submittedName>
        <fullName evidence="9">Cytochrome B</fullName>
    </submittedName>
</protein>
<dbReference type="InterPro" id="IPR016174">
    <property type="entry name" value="Di-haem_cyt_TM"/>
</dbReference>
<dbReference type="Proteomes" id="UP000239089">
    <property type="component" value="Unassembled WGS sequence"/>
</dbReference>
<dbReference type="GO" id="GO:0020037">
    <property type="term" value="F:heme binding"/>
    <property type="evidence" value="ECO:0007669"/>
    <property type="project" value="TreeGrafter"/>
</dbReference>
<keyword evidence="4 7" id="KW-1133">Transmembrane helix</keyword>
<keyword evidence="5 7" id="KW-0472">Membrane</keyword>
<dbReference type="OrthoDB" id="196472at2"/>
<dbReference type="GO" id="GO:0022904">
    <property type="term" value="P:respiratory electron transport chain"/>
    <property type="evidence" value="ECO:0007669"/>
    <property type="project" value="InterPro"/>
</dbReference>
<dbReference type="SUPFAM" id="SSF81342">
    <property type="entry name" value="Transmembrane di-heme cytochromes"/>
    <property type="match status" value="1"/>
</dbReference>
<accession>A0A2S6MX76</accession>
<dbReference type="PANTHER" id="PTHR30485:SF2">
    <property type="entry name" value="BLL0597 PROTEIN"/>
    <property type="match status" value="1"/>
</dbReference>
<sequence length="215" mass="22479">MSSTDQPTSIQVWDPLVRYGHWALVVAFAVAYLSSEDESGGPDQLHVWSGYAVGFIVAVRVLWGLVGAGHARFSDFACGPITALKYLTDEVRGRAKRYIGHSPAAAYMIAALLVCLTATVVTGLVANGDGGKGARASVHGLVIAQAQADEHKGRSERGGKHGEGGESAVGELHEALANITLGLILLHILGVGLASVAHRENLVAAMFSGRKRSGD</sequence>
<dbReference type="PANTHER" id="PTHR30485">
    <property type="entry name" value="NI/FE-HYDROGENASE 1 B-TYPE CYTOCHROME SUBUNIT"/>
    <property type="match status" value="1"/>
</dbReference>